<sequence length="91" mass="9953">MRSANRRGTASFSFLLLMLLLHVHIAAATRLPWFDHHFAHQLAVATEGPSISQLSLMESSSTSSTADVRMRKLQTDTTISGRPGTPGNRCC</sequence>
<reference evidence="3" key="1">
    <citation type="submission" date="2021-01" db="EMBL/GenBank/DDBJ databases">
        <title>Adiantum capillus-veneris genome.</title>
        <authorList>
            <person name="Fang Y."/>
            <person name="Liao Q."/>
        </authorList>
    </citation>
    <scope>NUCLEOTIDE SEQUENCE</scope>
    <source>
        <strain evidence="3">H3</strain>
        <tissue evidence="3">Leaf</tissue>
    </source>
</reference>
<protein>
    <submittedName>
        <fullName evidence="3">Uncharacterized protein</fullName>
    </submittedName>
</protein>
<keyword evidence="2" id="KW-0732">Signal</keyword>
<accession>A0A9D4U2U6</accession>
<name>A0A9D4U2U6_ADICA</name>
<evidence type="ECO:0000256" key="1">
    <source>
        <dbReference type="SAM" id="MobiDB-lite"/>
    </source>
</evidence>
<feature type="chain" id="PRO_5038933082" evidence="2">
    <location>
        <begin position="29"/>
        <end position="91"/>
    </location>
</feature>
<keyword evidence="4" id="KW-1185">Reference proteome</keyword>
<organism evidence="3 4">
    <name type="scientific">Adiantum capillus-veneris</name>
    <name type="common">Maidenhair fern</name>
    <dbReference type="NCBI Taxonomy" id="13818"/>
    <lineage>
        <taxon>Eukaryota</taxon>
        <taxon>Viridiplantae</taxon>
        <taxon>Streptophyta</taxon>
        <taxon>Embryophyta</taxon>
        <taxon>Tracheophyta</taxon>
        <taxon>Polypodiopsida</taxon>
        <taxon>Polypodiidae</taxon>
        <taxon>Polypodiales</taxon>
        <taxon>Pteridineae</taxon>
        <taxon>Pteridaceae</taxon>
        <taxon>Vittarioideae</taxon>
        <taxon>Adiantum</taxon>
    </lineage>
</organism>
<dbReference type="EMBL" id="JABFUD020000024">
    <property type="protein sequence ID" value="KAI5060576.1"/>
    <property type="molecule type" value="Genomic_DNA"/>
</dbReference>
<evidence type="ECO:0000256" key="2">
    <source>
        <dbReference type="SAM" id="SignalP"/>
    </source>
</evidence>
<dbReference type="AlphaFoldDB" id="A0A9D4U2U6"/>
<evidence type="ECO:0000313" key="4">
    <source>
        <dbReference type="Proteomes" id="UP000886520"/>
    </source>
</evidence>
<proteinExistence type="predicted"/>
<comment type="caution">
    <text evidence="3">The sequence shown here is derived from an EMBL/GenBank/DDBJ whole genome shotgun (WGS) entry which is preliminary data.</text>
</comment>
<gene>
    <name evidence="3" type="ORF">GOP47_0024996</name>
</gene>
<feature type="signal peptide" evidence="2">
    <location>
        <begin position="1"/>
        <end position="28"/>
    </location>
</feature>
<dbReference type="Proteomes" id="UP000886520">
    <property type="component" value="Chromosome 24"/>
</dbReference>
<evidence type="ECO:0000313" key="3">
    <source>
        <dbReference type="EMBL" id="KAI5060576.1"/>
    </source>
</evidence>
<feature type="region of interest" description="Disordered" evidence="1">
    <location>
        <begin position="62"/>
        <end position="91"/>
    </location>
</feature>